<evidence type="ECO:0000256" key="1">
    <source>
        <dbReference type="ARBA" id="ARBA00022679"/>
    </source>
</evidence>
<organism evidence="5 6">
    <name type="scientific">Friedmanniella luteola</name>
    <dbReference type="NCBI Taxonomy" id="546871"/>
    <lineage>
        <taxon>Bacteria</taxon>
        <taxon>Bacillati</taxon>
        <taxon>Actinomycetota</taxon>
        <taxon>Actinomycetes</taxon>
        <taxon>Propionibacteriales</taxon>
        <taxon>Nocardioidaceae</taxon>
        <taxon>Friedmanniella</taxon>
    </lineage>
</organism>
<gene>
    <name evidence="5" type="ORF">SAMN04488543_2902</name>
</gene>
<keyword evidence="2" id="KW-0012">Acyltransferase</keyword>
<dbReference type="Pfam" id="PF08541">
    <property type="entry name" value="ACP_syn_III_C"/>
    <property type="match status" value="1"/>
</dbReference>
<accession>A0A1H1X3T7</accession>
<protein>
    <submittedName>
        <fullName evidence="5">3-oxoacyl-[acyl-carrier-protein] synthase-3</fullName>
    </submittedName>
</protein>
<dbReference type="InterPro" id="IPR020616">
    <property type="entry name" value="Thiolase_N"/>
</dbReference>
<dbReference type="RefSeq" id="WP_091413752.1">
    <property type="nucleotide sequence ID" value="NZ_LT629749.1"/>
</dbReference>
<evidence type="ECO:0000256" key="2">
    <source>
        <dbReference type="ARBA" id="ARBA00023315"/>
    </source>
</evidence>
<feature type="domain" description="Beta-ketoacyl-[acyl-carrier-protein] synthase III C-terminal" evidence="4">
    <location>
        <begin position="258"/>
        <end position="333"/>
    </location>
</feature>
<dbReference type="STRING" id="546871.SAMN04488543_2902"/>
<dbReference type="EMBL" id="LT629749">
    <property type="protein sequence ID" value="SDT03832.1"/>
    <property type="molecule type" value="Genomic_DNA"/>
</dbReference>
<dbReference type="PANTHER" id="PTHR34069">
    <property type="entry name" value="3-OXOACYL-[ACYL-CARRIER-PROTEIN] SYNTHASE 3"/>
    <property type="match status" value="1"/>
</dbReference>
<dbReference type="InterPro" id="IPR013747">
    <property type="entry name" value="ACP_syn_III_C"/>
</dbReference>
<dbReference type="GO" id="GO:0016747">
    <property type="term" value="F:acyltransferase activity, transferring groups other than amino-acyl groups"/>
    <property type="evidence" value="ECO:0007669"/>
    <property type="project" value="InterPro"/>
</dbReference>
<dbReference type="Gene3D" id="3.40.47.10">
    <property type="match status" value="2"/>
</dbReference>
<dbReference type="InterPro" id="IPR016039">
    <property type="entry name" value="Thiolase-like"/>
</dbReference>
<dbReference type="OrthoDB" id="9788274at2"/>
<reference evidence="5 6" key="1">
    <citation type="submission" date="2016-10" db="EMBL/GenBank/DDBJ databases">
        <authorList>
            <person name="de Groot N.N."/>
        </authorList>
    </citation>
    <scope>NUCLEOTIDE SEQUENCE [LARGE SCALE GENOMIC DNA]</scope>
    <source>
        <strain evidence="5 6">DSM 21741</strain>
    </source>
</reference>
<dbReference type="Pfam" id="PF00108">
    <property type="entry name" value="Thiolase_N"/>
    <property type="match status" value="1"/>
</dbReference>
<dbReference type="PANTHER" id="PTHR34069:SF3">
    <property type="entry name" value="ACYL-COA:ACYL-COA ALKYLTRANSFERASE"/>
    <property type="match status" value="1"/>
</dbReference>
<evidence type="ECO:0000259" key="3">
    <source>
        <dbReference type="Pfam" id="PF00108"/>
    </source>
</evidence>
<dbReference type="Proteomes" id="UP000199092">
    <property type="component" value="Chromosome I"/>
</dbReference>
<proteinExistence type="predicted"/>
<name>A0A1H1X3T7_9ACTN</name>
<evidence type="ECO:0000313" key="6">
    <source>
        <dbReference type="Proteomes" id="UP000199092"/>
    </source>
</evidence>
<dbReference type="AlphaFoldDB" id="A0A1H1X3T7"/>
<evidence type="ECO:0000259" key="4">
    <source>
        <dbReference type="Pfam" id="PF08541"/>
    </source>
</evidence>
<sequence>MSGNATYRLGNTSILAVCGVEAPVVATSDSFDERLAATYERVGMLPGMQEQLAGVKERRWWPEDVSFADAAAMAGAKALAESGVDPSQVGLVINTSVCRAHLEPSIAVEVHHQLGLPTSCLNFDIANACLGFVNAIQLAGTMIDAGQIEYALLVDAEGSRELHDNTITSLQRPETTAEEVKEAFASLTIGSGAAAMVLGRTDRHPEGHVVIGGASRAGSEHHDLCVGDLSGMRTDSRALFQAGIALAVDTWHEAQGDFDWSEVDYFMCHQTSVKHIATMAKSVGATPEQFPMTVTTYGNLGPAAVPFTLAQSVDKLQAGMRVMLLGIGSGLNTSFAEIIW</sequence>
<dbReference type="SUPFAM" id="SSF53901">
    <property type="entry name" value="Thiolase-like"/>
    <property type="match status" value="1"/>
</dbReference>
<dbReference type="NCBIfam" id="NF006720">
    <property type="entry name" value="PRK09258.1"/>
    <property type="match status" value="1"/>
</dbReference>
<dbReference type="GO" id="GO:0044550">
    <property type="term" value="P:secondary metabolite biosynthetic process"/>
    <property type="evidence" value="ECO:0007669"/>
    <property type="project" value="TreeGrafter"/>
</dbReference>
<evidence type="ECO:0000313" key="5">
    <source>
        <dbReference type="EMBL" id="SDT03832.1"/>
    </source>
</evidence>
<keyword evidence="6" id="KW-1185">Reference proteome</keyword>
<keyword evidence="1" id="KW-0808">Transferase</keyword>
<feature type="domain" description="Thiolase N-terminal" evidence="3">
    <location>
        <begin position="64"/>
        <end position="158"/>
    </location>
</feature>